<dbReference type="InterPro" id="IPR041637">
    <property type="entry name" value="Caprin-1_dimer"/>
</dbReference>
<feature type="region of interest" description="Disordered" evidence="8">
    <location>
        <begin position="303"/>
        <end position="325"/>
    </location>
</feature>
<keyword evidence="7" id="KW-0175">Coiled coil</keyword>
<feature type="domain" description="Cytoplasmic activation/proliferation-associated protein-1 C term" evidence="9">
    <location>
        <begin position="334"/>
        <end position="384"/>
    </location>
</feature>
<comment type="subcellular location">
    <subcellularLocation>
        <location evidence="1">Cytoplasm</location>
    </subcellularLocation>
</comment>
<evidence type="ECO:0000259" key="9">
    <source>
        <dbReference type="Pfam" id="PF12287"/>
    </source>
</evidence>
<dbReference type="PANTHER" id="PTHR22922">
    <property type="entry name" value="GPI-ANCHORED PROTEIN P137"/>
    <property type="match status" value="1"/>
</dbReference>
<keyword evidence="12" id="KW-1185">Reference proteome</keyword>
<dbReference type="Ensembl" id="ENSOSIT00000016885.1">
    <property type="protein sequence ID" value="ENSOSIP00000015978.1"/>
    <property type="gene ID" value="ENSOSIG00000007411.1"/>
</dbReference>
<feature type="compositionally biased region" description="Polar residues" evidence="8">
    <location>
        <begin position="485"/>
        <end position="494"/>
    </location>
</feature>
<feature type="domain" description="Caprin-1 dimerization" evidence="10">
    <location>
        <begin position="105"/>
        <end position="221"/>
    </location>
</feature>
<feature type="region of interest" description="Disordered" evidence="8">
    <location>
        <begin position="485"/>
        <end position="606"/>
    </location>
</feature>
<evidence type="ECO:0000256" key="2">
    <source>
        <dbReference type="ARBA" id="ARBA00007950"/>
    </source>
</evidence>
<feature type="compositionally biased region" description="Polar residues" evidence="8">
    <location>
        <begin position="564"/>
        <end position="577"/>
    </location>
</feature>
<organism evidence="11 12">
    <name type="scientific">Oryzias sinensis</name>
    <name type="common">Chinese medaka</name>
    <dbReference type="NCBI Taxonomy" id="183150"/>
    <lineage>
        <taxon>Eukaryota</taxon>
        <taxon>Metazoa</taxon>
        <taxon>Chordata</taxon>
        <taxon>Craniata</taxon>
        <taxon>Vertebrata</taxon>
        <taxon>Euteleostomi</taxon>
        <taxon>Actinopterygii</taxon>
        <taxon>Neopterygii</taxon>
        <taxon>Teleostei</taxon>
        <taxon>Neoteleostei</taxon>
        <taxon>Acanthomorphata</taxon>
        <taxon>Ovalentaria</taxon>
        <taxon>Atherinomorphae</taxon>
        <taxon>Beloniformes</taxon>
        <taxon>Adrianichthyidae</taxon>
        <taxon>Oryziinae</taxon>
        <taxon>Oryzias</taxon>
    </lineage>
</organism>
<evidence type="ECO:0000256" key="5">
    <source>
        <dbReference type="ARBA" id="ARBA00022884"/>
    </source>
</evidence>
<dbReference type="GO" id="GO:0003723">
    <property type="term" value="F:RNA binding"/>
    <property type="evidence" value="ECO:0007669"/>
    <property type="project" value="UniProtKB-KW"/>
</dbReference>
<dbReference type="InterPro" id="IPR022070">
    <property type="entry name" value="Caprin-1_C"/>
</dbReference>
<evidence type="ECO:0000313" key="11">
    <source>
        <dbReference type="Ensembl" id="ENSOSIP00000015978.1"/>
    </source>
</evidence>
<evidence type="ECO:0000256" key="7">
    <source>
        <dbReference type="SAM" id="Coils"/>
    </source>
</evidence>
<dbReference type="Pfam" id="PF12287">
    <property type="entry name" value="Caprin-1_C"/>
    <property type="match status" value="3"/>
</dbReference>
<feature type="domain" description="Cytoplasmic activation/proliferation-associated protein-1 C term" evidence="9">
    <location>
        <begin position="477"/>
        <end position="595"/>
    </location>
</feature>
<keyword evidence="5" id="KW-0694">RNA-binding</keyword>
<sequence>MPSVTVGNNAAQSAVLDLGGGNNSEAMKQILTIVDKKVRNMEKKKSKLDDYQAKKNKGERLNQDQLEALSKYQEITNNLDFARELQKSFLSLGQEVQKAVKKSARREQLQRDELEQRRLKTVLEIQYLLDQLGDDAVRQDLKKPDASGSALLTDADLTSLDEFYKLVGPERNYDVRLTEQYEEAMLHLWDLLEGKDKAVAGTTYKSLKDILDKVLSSGYFDRAQTHQNGACGEEETPEEQTEPLQPGMQQLTSESYAEPVQVETTEFVNRQFIPETTYTSTEKDQVGEWTVEAQQMVNSLQHQPPAQLSAEPTAAVNQGPPSPASDQVVRKQAVQDLMAQMQGTYNFMQDSMLEFDGQALDPAIVSAQPMKLVQTVDLQQLSGPLSKGFVLDLEGRWTVRMSLLITFQIPSFPPTQASLSLPSEPSPASCSLSPAFPPVSKPTLTGGTNVNAAPFQSVQAVGFESMKGHRLLSCSLPSVVGGFSPQDQVISSQGGHEDSSAGGGFGQSGHSFYNSRAAPRGGPRNARGMMNGFRGSSNAFKGGFEGYRPPFSNTPPSSGYGPAQFNTNRDYSSSSYQREGYQQGYKRGVTQGPRGVSRGNTQAMRS</sequence>
<dbReference type="PANTHER" id="PTHR22922:SF3">
    <property type="entry name" value="CAPRIN-1"/>
    <property type="match status" value="1"/>
</dbReference>
<keyword evidence="6" id="KW-0652">Protein synthesis inhibitor</keyword>
<evidence type="ECO:0000256" key="8">
    <source>
        <dbReference type="SAM" id="MobiDB-lite"/>
    </source>
</evidence>
<evidence type="ECO:0000259" key="10">
    <source>
        <dbReference type="Pfam" id="PF18293"/>
    </source>
</evidence>
<dbReference type="GO" id="GO:0005737">
    <property type="term" value="C:cytoplasm"/>
    <property type="evidence" value="ECO:0007669"/>
    <property type="project" value="UniProtKB-SubCell"/>
</dbReference>
<dbReference type="AlphaFoldDB" id="A0A8C7XN67"/>
<evidence type="ECO:0000256" key="3">
    <source>
        <dbReference type="ARBA" id="ARBA00022490"/>
    </source>
</evidence>
<dbReference type="InterPro" id="IPR028816">
    <property type="entry name" value="Caprin"/>
</dbReference>
<reference evidence="11" key="1">
    <citation type="submission" date="2025-08" db="UniProtKB">
        <authorList>
            <consortium name="Ensembl"/>
        </authorList>
    </citation>
    <scope>IDENTIFICATION</scope>
</reference>
<dbReference type="GO" id="GO:0017148">
    <property type="term" value="P:negative regulation of translation"/>
    <property type="evidence" value="ECO:0007669"/>
    <property type="project" value="UniProtKB-KW"/>
</dbReference>
<feature type="compositionally biased region" description="Acidic residues" evidence="8">
    <location>
        <begin position="232"/>
        <end position="241"/>
    </location>
</feature>
<feature type="domain" description="Cytoplasmic activation/proliferation-associated protein-1 C term" evidence="9">
    <location>
        <begin position="410"/>
        <end position="461"/>
    </location>
</feature>
<keyword evidence="3" id="KW-0963">Cytoplasm</keyword>
<reference evidence="11" key="2">
    <citation type="submission" date="2025-09" db="UniProtKB">
        <authorList>
            <consortium name="Ensembl"/>
        </authorList>
    </citation>
    <scope>IDENTIFICATION</scope>
</reference>
<dbReference type="Proteomes" id="UP000694383">
    <property type="component" value="Unplaced"/>
</dbReference>
<evidence type="ECO:0000256" key="6">
    <source>
        <dbReference type="ARBA" id="ARBA00023193"/>
    </source>
</evidence>
<evidence type="ECO:0000313" key="12">
    <source>
        <dbReference type="Proteomes" id="UP000694383"/>
    </source>
</evidence>
<evidence type="ECO:0000256" key="4">
    <source>
        <dbReference type="ARBA" id="ARBA00022782"/>
    </source>
</evidence>
<feature type="coiled-coil region" evidence="7">
    <location>
        <begin position="34"/>
        <end position="61"/>
    </location>
</feature>
<accession>A0A8C7XN67</accession>
<dbReference type="Pfam" id="PF18293">
    <property type="entry name" value="Caprin-1_dimer"/>
    <property type="match status" value="1"/>
</dbReference>
<dbReference type="GeneTree" id="ENSGT00940000153438"/>
<protein>
    <submittedName>
        <fullName evidence="11">Cell cycle associated protein 1a</fullName>
    </submittedName>
</protein>
<feature type="region of interest" description="Disordered" evidence="8">
    <location>
        <begin position="227"/>
        <end position="246"/>
    </location>
</feature>
<keyword evidence="4" id="KW-0221">Differentiation</keyword>
<feature type="compositionally biased region" description="Low complexity" evidence="8">
    <location>
        <begin position="516"/>
        <end position="532"/>
    </location>
</feature>
<name>A0A8C7XN67_9TELE</name>
<comment type="similarity">
    <text evidence="2">Belongs to the caprin family.</text>
</comment>
<evidence type="ECO:0000256" key="1">
    <source>
        <dbReference type="ARBA" id="ARBA00004496"/>
    </source>
</evidence>
<dbReference type="GO" id="GO:0030154">
    <property type="term" value="P:cell differentiation"/>
    <property type="evidence" value="ECO:0007669"/>
    <property type="project" value="UniProtKB-KW"/>
</dbReference>
<proteinExistence type="inferred from homology"/>